<gene>
    <name evidence="1" type="ORF">VBRA1451_LOCUS22587</name>
</gene>
<evidence type="ECO:0000313" key="1">
    <source>
        <dbReference type="EMBL" id="CAD9067514.1"/>
    </source>
</evidence>
<dbReference type="InterPro" id="IPR029063">
    <property type="entry name" value="SAM-dependent_MTases_sf"/>
</dbReference>
<dbReference type="EMBL" id="HBGB01038341">
    <property type="protein sequence ID" value="CAD9067514.1"/>
    <property type="molecule type" value="Transcribed_RNA"/>
</dbReference>
<dbReference type="AlphaFoldDB" id="A0A7S1KAD7"/>
<name>A0A7S1KAD7_9ALVE</name>
<dbReference type="Gene3D" id="3.40.50.150">
    <property type="entry name" value="Vaccinia Virus protein VP39"/>
    <property type="match status" value="1"/>
</dbReference>
<sequence>MKHSVCSLRLAHLLACVGSAAVILGLMQISSTSSWHHDLDQQVQVHASSSEGRRRFLRPAAAAGVGRSGGVPRQLRELLESLVELQGTAAEITRRAQLTLQDYSAIRNYVEKTVFGRLSAASSAATSSLINISNNNSSSQVGISGVEDCESVPSSRDPINMSPGEVSAFTELLLPKGTLTYFEWGSGWSTLAAAASARHVWSAENKAEICQLMREEPRWLCYERQGRLTLICTNTGKTDPYGYPTSSGVDMSPYIQAIEQPGLPRFDVIFVDGRFRVATALYALKFVDDRSRVVLRDADREAYAPIFEFYETVSRVGGMVVMKPRTLAREWDQTAFMRFLDDGT</sequence>
<reference evidence="1" key="1">
    <citation type="submission" date="2021-01" db="EMBL/GenBank/DDBJ databases">
        <authorList>
            <person name="Corre E."/>
            <person name="Pelletier E."/>
            <person name="Niang G."/>
            <person name="Scheremetjew M."/>
            <person name="Finn R."/>
            <person name="Kale V."/>
            <person name="Holt S."/>
            <person name="Cochrane G."/>
            <person name="Meng A."/>
            <person name="Brown T."/>
            <person name="Cohen L."/>
        </authorList>
    </citation>
    <scope>NUCLEOTIDE SEQUENCE</scope>
    <source>
        <strain evidence="1">CCMP3346</strain>
    </source>
</reference>
<organism evidence="1">
    <name type="scientific">Vitrella brassicaformis</name>
    <dbReference type="NCBI Taxonomy" id="1169539"/>
    <lineage>
        <taxon>Eukaryota</taxon>
        <taxon>Sar</taxon>
        <taxon>Alveolata</taxon>
        <taxon>Colpodellida</taxon>
        <taxon>Vitrellaceae</taxon>
        <taxon>Vitrella</taxon>
    </lineage>
</organism>
<proteinExistence type="predicted"/>
<accession>A0A7S1KAD7</accession>
<protein>
    <submittedName>
        <fullName evidence="1">Uncharacterized protein</fullName>
    </submittedName>
</protein>